<evidence type="ECO:0008006" key="3">
    <source>
        <dbReference type="Google" id="ProtNLM"/>
    </source>
</evidence>
<dbReference type="AlphaFoldDB" id="A0A841R8U8"/>
<dbReference type="EMBL" id="JACHGJ010000001">
    <property type="protein sequence ID" value="MBB6478902.1"/>
    <property type="molecule type" value="Genomic_DNA"/>
</dbReference>
<evidence type="ECO:0000313" key="1">
    <source>
        <dbReference type="EMBL" id="MBB6478902.1"/>
    </source>
</evidence>
<organism evidence="1 2">
    <name type="scientific">Spirochaeta isovalerica</name>
    <dbReference type="NCBI Taxonomy" id="150"/>
    <lineage>
        <taxon>Bacteria</taxon>
        <taxon>Pseudomonadati</taxon>
        <taxon>Spirochaetota</taxon>
        <taxon>Spirochaetia</taxon>
        <taxon>Spirochaetales</taxon>
        <taxon>Spirochaetaceae</taxon>
        <taxon>Spirochaeta</taxon>
    </lineage>
</organism>
<dbReference type="RefSeq" id="WP_184743345.1">
    <property type="nucleotide sequence ID" value="NZ_JACHGJ010000001.1"/>
</dbReference>
<name>A0A841R8U8_9SPIO</name>
<evidence type="ECO:0000313" key="2">
    <source>
        <dbReference type="Proteomes" id="UP000587760"/>
    </source>
</evidence>
<reference evidence="1 2" key="1">
    <citation type="submission" date="2020-08" db="EMBL/GenBank/DDBJ databases">
        <title>Genomic Encyclopedia of Type Strains, Phase IV (KMG-IV): sequencing the most valuable type-strain genomes for metagenomic binning, comparative biology and taxonomic classification.</title>
        <authorList>
            <person name="Goeker M."/>
        </authorList>
    </citation>
    <scope>NUCLEOTIDE SEQUENCE [LARGE SCALE GENOMIC DNA]</scope>
    <source>
        <strain evidence="1 2">DSM 2461</strain>
    </source>
</reference>
<keyword evidence="2" id="KW-1185">Reference proteome</keyword>
<accession>A0A841R8U8</accession>
<sequence length="323" mass="37024">MGLLDKALTLETEKNAEIESSLHFNPNLESLYNRLNTSTKGLDFPSLLFGGLVNELQIQKGALLLPDESHVFTPWAVEGFDQTTSRRIRIPDSLLPSLNKEHFNYVELQNTEIDLLKDFFSFREYSVTSRVILVPLKNNSQVIAVLFITEGNLLNQDRRTLNDLFENISRTAGSLLKEKRDSILLRLEDVTNEHNDISTFLKERISSDSSPFLLLSLKLDSFMDKIKSNDRNSVEFRMIEDILRLVKTLLGGRGSVTIKDSRSLYVLLGSSRQEEAELFIHQIGLSLSYFYKLDNSLFKPVWKMVRFPEDGSSEQDLIQQLEK</sequence>
<comment type="caution">
    <text evidence="1">The sequence shown here is derived from an EMBL/GenBank/DDBJ whole genome shotgun (WGS) entry which is preliminary data.</text>
</comment>
<dbReference type="Proteomes" id="UP000587760">
    <property type="component" value="Unassembled WGS sequence"/>
</dbReference>
<gene>
    <name evidence="1" type="ORF">HNR50_000535</name>
</gene>
<protein>
    <recommendedName>
        <fullName evidence="3">GGDEF domain-containing protein</fullName>
    </recommendedName>
</protein>
<proteinExistence type="predicted"/>